<sequence>MKLLQLGFRARFRPVCTDGLRYRNYHSIRLTRQRSVAVWLQLRSPSAPFLLSAMRSLPRFYVFQALIFVLSFSVYAFQTIYCNKGNRNYFDGQGYDDQLERAVCTSRFCYHLRTKFPNSSHQFHRFGCGNEPAIGREVFCKGVTKNGQSLAKRLYKNASLATLTCCKGEMCVDPKKEKIKCYEGFRDYHKKSGWNQILKLVDCNASMCYHLYGHFEDDRIVESFGCGSERYKPGKGLEEAKRCEKVVRNDDVLTTRMLGSNATKLRSFECCGLDLCNTPRPVTKCYSGYRNYDKEGQMEEKIGVVDCNTPLCYQLHSEFKNGQWNTTFGCGGNTYKANETKYTICKKAVEMKDKSGGKLARRMLQDSEGLIHASLECCQLEMCNVPLMLLKAAEKEGEDEEDAATTTTTSDGGELSLLSSVAAIGIAFVFY</sequence>
<feature type="transmembrane region" description="Helical" evidence="1">
    <location>
        <begin position="60"/>
        <end position="81"/>
    </location>
</feature>
<reference evidence="2 3" key="2">
    <citation type="journal article" date="2019" name="G3 (Bethesda)">
        <title>Hybrid Assembly of the Genome of the Entomopathogenic Nematode Steinernema carpocapsae Identifies the X-Chromosome.</title>
        <authorList>
            <person name="Serra L."/>
            <person name="Macchietto M."/>
            <person name="Macias-Munoz A."/>
            <person name="McGill C.J."/>
            <person name="Rodriguez I.M."/>
            <person name="Rodriguez B."/>
            <person name="Murad R."/>
            <person name="Mortazavi A."/>
        </authorList>
    </citation>
    <scope>NUCLEOTIDE SEQUENCE [LARGE SCALE GENOMIC DNA]</scope>
    <source>
        <strain evidence="2 3">ALL</strain>
    </source>
</reference>
<keyword evidence="1" id="KW-0812">Transmembrane</keyword>
<accession>A0A4V5ZYG2</accession>
<name>A0A4V5ZYG2_STECR</name>
<evidence type="ECO:0000256" key="1">
    <source>
        <dbReference type="SAM" id="Phobius"/>
    </source>
</evidence>
<evidence type="ECO:0000313" key="2">
    <source>
        <dbReference type="EMBL" id="TKR63605.1"/>
    </source>
</evidence>
<proteinExistence type="predicted"/>
<dbReference type="EMBL" id="AZBU02000010">
    <property type="protein sequence ID" value="TKR63605.1"/>
    <property type="molecule type" value="Genomic_DNA"/>
</dbReference>
<dbReference type="AlphaFoldDB" id="A0A4V5ZYG2"/>
<evidence type="ECO:0000313" key="3">
    <source>
        <dbReference type="Proteomes" id="UP000298663"/>
    </source>
</evidence>
<reference evidence="2 3" key="1">
    <citation type="journal article" date="2015" name="Genome Biol.">
        <title>Comparative genomics of Steinernema reveals deeply conserved gene regulatory networks.</title>
        <authorList>
            <person name="Dillman A.R."/>
            <person name="Macchietto M."/>
            <person name="Porter C.F."/>
            <person name="Rogers A."/>
            <person name="Williams B."/>
            <person name="Antoshechkin I."/>
            <person name="Lee M.M."/>
            <person name="Goodwin Z."/>
            <person name="Lu X."/>
            <person name="Lewis E.E."/>
            <person name="Goodrich-Blair H."/>
            <person name="Stock S.P."/>
            <person name="Adams B.J."/>
            <person name="Sternberg P.W."/>
            <person name="Mortazavi A."/>
        </authorList>
    </citation>
    <scope>NUCLEOTIDE SEQUENCE [LARGE SCALE GENOMIC DNA]</scope>
    <source>
        <strain evidence="2 3">ALL</strain>
    </source>
</reference>
<protein>
    <submittedName>
        <fullName evidence="2">Uncharacterized protein</fullName>
    </submittedName>
</protein>
<keyword evidence="1" id="KW-1133">Transmembrane helix</keyword>
<keyword evidence="1" id="KW-0472">Membrane</keyword>
<dbReference type="Proteomes" id="UP000298663">
    <property type="component" value="Unassembled WGS sequence"/>
</dbReference>
<organism evidence="2 3">
    <name type="scientific">Steinernema carpocapsae</name>
    <name type="common">Entomopathogenic nematode</name>
    <dbReference type="NCBI Taxonomy" id="34508"/>
    <lineage>
        <taxon>Eukaryota</taxon>
        <taxon>Metazoa</taxon>
        <taxon>Ecdysozoa</taxon>
        <taxon>Nematoda</taxon>
        <taxon>Chromadorea</taxon>
        <taxon>Rhabditida</taxon>
        <taxon>Tylenchina</taxon>
        <taxon>Panagrolaimomorpha</taxon>
        <taxon>Strongyloidoidea</taxon>
        <taxon>Steinernematidae</taxon>
        <taxon>Steinernema</taxon>
    </lineage>
</organism>
<comment type="caution">
    <text evidence="2">The sequence shown here is derived from an EMBL/GenBank/DDBJ whole genome shotgun (WGS) entry which is preliminary data.</text>
</comment>
<gene>
    <name evidence="2" type="ORF">L596_027415</name>
</gene>
<keyword evidence="3" id="KW-1185">Reference proteome</keyword>